<evidence type="ECO:0008006" key="10">
    <source>
        <dbReference type="Google" id="ProtNLM"/>
    </source>
</evidence>
<dbReference type="InterPro" id="IPR012677">
    <property type="entry name" value="Nucleotide-bd_a/b_plait_sf"/>
</dbReference>
<evidence type="ECO:0000259" key="6">
    <source>
        <dbReference type="PROSITE" id="PS50128"/>
    </source>
</evidence>
<evidence type="ECO:0000259" key="5">
    <source>
        <dbReference type="PROSITE" id="PS50102"/>
    </source>
</evidence>
<name>A0A1Y1UM42_9TREE</name>
<protein>
    <recommendedName>
        <fullName evidence="10">U2-associated protein SR140</fullName>
    </recommendedName>
</protein>
<dbReference type="Proteomes" id="UP000193218">
    <property type="component" value="Unassembled WGS sequence"/>
</dbReference>
<organism evidence="8 9">
    <name type="scientific">Kockovaella imperatae</name>
    <dbReference type="NCBI Taxonomy" id="4999"/>
    <lineage>
        <taxon>Eukaryota</taxon>
        <taxon>Fungi</taxon>
        <taxon>Dikarya</taxon>
        <taxon>Basidiomycota</taxon>
        <taxon>Agaricomycotina</taxon>
        <taxon>Tremellomycetes</taxon>
        <taxon>Tremellales</taxon>
        <taxon>Cuniculitremaceae</taxon>
        <taxon>Kockovaella</taxon>
    </lineage>
</organism>
<feature type="coiled-coil region" evidence="3">
    <location>
        <begin position="36"/>
        <end position="66"/>
    </location>
</feature>
<comment type="caution">
    <text evidence="8">The sequence shown here is derived from an EMBL/GenBank/DDBJ whole genome shotgun (WGS) entry which is preliminary data.</text>
</comment>
<accession>A0A1Y1UM42</accession>
<dbReference type="Gene3D" id="3.30.70.330">
    <property type="match status" value="1"/>
</dbReference>
<dbReference type="Gene3D" id="1.10.10.790">
    <property type="entry name" value="Surp module"/>
    <property type="match status" value="1"/>
</dbReference>
<evidence type="ECO:0000256" key="3">
    <source>
        <dbReference type="SAM" id="Coils"/>
    </source>
</evidence>
<dbReference type="RefSeq" id="XP_021872925.1">
    <property type="nucleotide sequence ID" value="XM_022015025.1"/>
</dbReference>
<proteinExistence type="predicted"/>
<evidence type="ECO:0000313" key="8">
    <source>
        <dbReference type="EMBL" id="ORX39062.1"/>
    </source>
</evidence>
<feature type="compositionally biased region" description="Pro residues" evidence="4">
    <location>
        <begin position="120"/>
        <end position="129"/>
    </location>
</feature>
<dbReference type="Gene3D" id="1.25.40.90">
    <property type="match status" value="1"/>
</dbReference>
<dbReference type="GO" id="GO:0005634">
    <property type="term" value="C:nucleus"/>
    <property type="evidence" value="ECO:0007669"/>
    <property type="project" value="TreeGrafter"/>
</dbReference>
<dbReference type="InterPro" id="IPR008942">
    <property type="entry name" value="ENTH_VHS"/>
</dbReference>
<feature type="region of interest" description="Disordered" evidence="4">
    <location>
        <begin position="99"/>
        <end position="160"/>
    </location>
</feature>
<dbReference type="SUPFAM" id="SSF109905">
    <property type="entry name" value="Surp module (SWAP domain)"/>
    <property type="match status" value="1"/>
</dbReference>
<dbReference type="Pfam" id="PF04818">
    <property type="entry name" value="CID"/>
    <property type="match status" value="1"/>
</dbReference>
<feature type="region of interest" description="Disordered" evidence="4">
    <location>
        <begin position="313"/>
        <end position="401"/>
    </location>
</feature>
<sequence length="763" mass="83756">MSRRLDLSQFRGDDSDDEVPKKQLELTDLKRNVFTVGNTKKSKKDLEKEAEEKKRIEEEKAAALALAEFEDAFEKPGSSFGTSGVRGFIGGVRGGFVRAGGAGNATPYEPPRGPSMAQPPSGPSGPPKGPAAMGYARPTPRAMFKAPSPPPSAGPKPKGKRAMDSFLEEIKSNQAVREQRLGKKAKMEGSSVTALAAWEGTSGGRPIGEAESTNLFVGNLPSNVTEETLGLFFAKIGPVGTVKIMWPRGDIDSSIGGVVTSSRWAKPGLQGFVAYMKRKDAETAVNELDGLDWGGSVIRVGWSKPVPVPTRAIYDLGSSRGRSPEPSSSRHKARSPSYSISPSPPPRSKRRQSPSGPRSPSPRRNESRHNRSESYSSRSRSRSHSRSRSPPPKKLSSREKWLKKVPVETDKFIRAVAAKVRHHGKGFEQVLKTKEKDNEKFNFFFNSDLPDYHLYRSLLSSSYRIPTPPPDDFVDEGYASMYSSDSAEDSERERIGKTKVGKLARKRYEAMLRMMSGKRAEIGRAMEFAVKHAEAADEVADIICQSLRIDDTPVPRKIARLHLVSDILHNSASPLPNVWKYRLAFEQRLPKVFAHLSDVEKSLRAYSGIISADVFKTQVLTVLEIWDRWIVFTGEVSESLRELFLGDRTLNGAGKTDEAEHQEQQEKKAKDDSEGSRGGFKTSGFKSSFKPLSAVAAPAESTLEDGGNATAEQLDGEDMELDGEPMEEEDVDGEAMDEDLDGEAMEDLDGEAMGEDDVDGEPM</sequence>
<dbReference type="GO" id="GO:0006396">
    <property type="term" value="P:RNA processing"/>
    <property type="evidence" value="ECO:0007669"/>
    <property type="project" value="InterPro"/>
</dbReference>
<dbReference type="InterPro" id="IPR035979">
    <property type="entry name" value="RBD_domain_sf"/>
</dbReference>
<feature type="domain" description="CID" evidence="7">
    <location>
        <begin position="500"/>
        <end position="648"/>
    </location>
</feature>
<keyword evidence="9" id="KW-1185">Reference proteome</keyword>
<evidence type="ECO:0000256" key="4">
    <source>
        <dbReference type="SAM" id="MobiDB-lite"/>
    </source>
</evidence>
<gene>
    <name evidence="8" type="ORF">BD324DRAFT_618400</name>
</gene>
<dbReference type="InterPro" id="IPR000504">
    <property type="entry name" value="RRM_dom"/>
</dbReference>
<dbReference type="InterPro" id="IPR035967">
    <property type="entry name" value="SWAP/Surp_sf"/>
</dbReference>
<evidence type="ECO:0000256" key="2">
    <source>
        <dbReference type="PROSITE-ProRule" id="PRU00176"/>
    </source>
</evidence>
<dbReference type="SUPFAM" id="SSF54928">
    <property type="entry name" value="RNA-binding domain, RBD"/>
    <property type="match status" value="1"/>
</dbReference>
<dbReference type="SMART" id="SM00582">
    <property type="entry name" value="RPR"/>
    <property type="match status" value="1"/>
</dbReference>
<dbReference type="OrthoDB" id="377209at2759"/>
<feature type="compositionally biased region" description="Low complexity" evidence="4">
    <location>
        <begin position="317"/>
        <end position="327"/>
    </location>
</feature>
<dbReference type="SUPFAM" id="SSF48464">
    <property type="entry name" value="ENTH/VHS domain"/>
    <property type="match status" value="1"/>
</dbReference>
<dbReference type="PROSITE" id="PS50102">
    <property type="entry name" value="RRM"/>
    <property type="match status" value="1"/>
</dbReference>
<dbReference type="STRING" id="4999.A0A1Y1UM42"/>
<dbReference type="Pfam" id="PF01805">
    <property type="entry name" value="Surp"/>
    <property type="match status" value="1"/>
</dbReference>
<feature type="region of interest" description="Disordered" evidence="4">
    <location>
        <begin position="651"/>
        <end position="763"/>
    </location>
</feature>
<reference evidence="8 9" key="1">
    <citation type="submission" date="2017-03" db="EMBL/GenBank/DDBJ databases">
        <title>Widespread Adenine N6-methylation of Active Genes in Fungi.</title>
        <authorList>
            <consortium name="DOE Joint Genome Institute"/>
            <person name="Mondo S.J."/>
            <person name="Dannebaum R.O."/>
            <person name="Kuo R.C."/>
            <person name="Louie K.B."/>
            <person name="Bewick A.J."/>
            <person name="Labutti K."/>
            <person name="Haridas S."/>
            <person name="Kuo A."/>
            <person name="Salamov A."/>
            <person name="Ahrendt S.R."/>
            <person name="Lau R."/>
            <person name="Bowen B.P."/>
            <person name="Lipzen A."/>
            <person name="Sullivan W."/>
            <person name="Andreopoulos W.B."/>
            <person name="Clum A."/>
            <person name="Lindquist E."/>
            <person name="Daum C."/>
            <person name="Northen T.R."/>
            <person name="Ramamoorthy G."/>
            <person name="Schmitz R.J."/>
            <person name="Gryganskyi A."/>
            <person name="Culley D."/>
            <person name="Magnuson J."/>
            <person name="James T.Y."/>
            <person name="O'Malley M.A."/>
            <person name="Stajich J.E."/>
            <person name="Spatafora J.W."/>
            <person name="Visel A."/>
            <person name="Grigoriev I.V."/>
        </authorList>
    </citation>
    <scope>NUCLEOTIDE SEQUENCE [LARGE SCALE GENOMIC DNA]</scope>
    <source>
        <strain evidence="8 9">NRRL Y-17943</strain>
    </source>
</reference>
<dbReference type="PROSITE" id="PS51391">
    <property type="entry name" value="CID"/>
    <property type="match status" value="1"/>
</dbReference>
<feature type="compositionally biased region" description="Acidic residues" evidence="4">
    <location>
        <begin position="714"/>
        <end position="763"/>
    </location>
</feature>
<dbReference type="InterPro" id="IPR051485">
    <property type="entry name" value="SR-CTD_assoc_factor"/>
</dbReference>
<evidence type="ECO:0000313" key="9">
    <source>
        <dbReference type="Proteomes" id="UP000193218"/>
    </source>
</evidence>
<evidence type="ECO:0000259" key="7">
    <source>
        <dbReference type="PROSITE" id="PS51391"/>
    </source>
</evidence>
<dbReference type="InterPro" id="IPR006569">
    <property type="entry name" value="CID_dom"/>
</dbReference>
<dbReference type="Pfam" id="PF00076">
    <property type="entry name" value="RRM_1"/>
    <property type="match status" value="1"/>
</dbReference>
<dbReference type="PANTHER" id="PTHR23140">
    <property type="entry name" value="RNA PROCESSING PROTEIN LD23810P"/>
    <property type="match status" value="1"/>
</dbReference>
<evidence type="ECO:0000256" key="1">
    <source>
        <dbReference type="ARBA" id="ARBA00022884"/>
    </source>
</evidence>
<dbReference type="SMART" id="SM00360">
    <property type="entry name" value="RRM"/>
    <property type="match status" value="1"/>
</dbReference>
<keyword evidence="3" id="KW-0175">Coiled coil</keyword>
<feature type="compositionally biased region" description="Basic and acidic residues" evidence="4">
    <location>
        <begin position="655"/>
        <end position="675"/>
    </location>
</feature>
<dbReference type="InParanoid" id="A0A1Y1UM42"/>
<dbReference type="AlphaFoldDB" id="A0A1Y1UM42"/>
<feature type="domain" description="RRM" evidence="5">
    <location>
        <begin position="213"/>
        <end position="305"/>
    </location>
</feature>
<feature type="domain" description="SURP motif" evidence="6">
    <location>
        <begin position="412"/>
        <end position="455"/>
    </location>
</feature>
<feature type="compositionally biased region" description="Basic and acidic residues" evidence="4">
    <location>
        <begin position="363"/>
        <end position="372"/>
    </location>
</feature>
<keyword evidence="1 2" id="KW-0694">RNA-binding</keyword>
<dbReference type="PROSITE" id="PS50128">
    <property type="entry name" value="SURP"/>
    <property type="match status" value="1"/>
</dbReference>
<dbReference type="EMBL" id="NBSH01000003">
    <property type="protein sequence ID" value="ORX39062.1"/>
    <property type="molecule type" value="Genomic_DNA"/>
</dbReference>
<dbReference type="PANTHER" id="PTHR23140:SF0">
    <property type="entry name" value="U2 SNRNP-ASSOCIATED SURP MOTIF-CONTAINING PROTEIN"/>
    <property type="match status" value="1"/>
</dbReference>
<dbReference type="GeneID" id="33556833"/>
<dbReference type="GO" id="GO:0003723">
    <property type="term" value="F:RNA binding"/>
    <property type="evidence" value="ECO:0007669"/>
    <property type="project" value="UniProtKB-UniRule"/>
</dbReference>
<dbReference type="InterPro" id="IPR000061">
    <property type="entry name" value="Surp"/>
</dbReference>